<protein>
    <submittedName>
        <fullName evidence="1">Uncharacterized protein</fullName>
    </submittedName>
</protein>
<dbReference type="EMBL" id="LJZO01000105">
    <property type="protein sequence ID" value="ROV86908.1"/>
    <property type="molecule type" value="Genomic_DNA"/>
</dbReference>
<proteinExistence type="predicted"/>
<sequence length="231" mass="24289">MSRIAGLPSRMAFRLLVVGGDVGEETEEAREALNVGKVYEAVLLLSPGGPGLLEPLVAPVTAVEEKPPEPQGVVAVWLLVCVAVKVEAMPSVDVDVEFVPTWELGVRDAGLLLLADVGDEAPPVAVPLEFPYGPVELLEAELIPSVDRAAELLAEAPFEVFTGPAEVTVLFGATEVAEPRVRTEVAVELHLSPRPPQSGLEVLLEVGEDEDTGPVADHPVVGHVKSVVVLG</sequence>
<evidence type="ECO:0000313" key="2">
    <source>
        <dbReference type="Proteomes" id="UP000284375"/>
    </source>
</evidence>
<name>A0A423V892_CYTCH</name>
<accession>A0A423V892</accession>
<dbReference type="AlphaFoldDB" id="A0A423V892"/>
<evidence type="ECO:0000313" key="1">
    <source>
        <dbReference type="EMBL" id="ROV86908.1"/>
    </source>
</evidence>
<comment type="caution">
    <text evidence="1">The sequence shown here is derived from an EMBL/GenBank/DDBJ whole genome shotgun (WGS) entry which is preliminary data.</text>
</comment>
<reference evidence="1 2" key="1">
    <citation type="submission" date="2015-09" db="EMBL/GenBank/DDBJ databases">
        <title>Host preference determinants of Valsa canker pathogens revealed by comparative genomics.</title>
        <authorList>
            <person name="Yin Z."/>
            <person name="Huang L."/>
        </authorList>
    </citation>
    <scope>NUCLEOTIDE SEQUENCE [LARGE SCALE GENOMIC DNA]</scope>
    <source>
        <strain evidence="1 2">YSFL</strain>
    </source>
</reference>
<keyword evidence="2" id="KW-1185">Reference proteome</keyword>
<organism evidence="1 2">
    <name type="scientific">Cytospora chrysosperma</name>
    <name type="common">Cytospora canker fungus</name>
    <name type="synonym">Sphaeria chrysosperma</name>
    <dbReference type="NCBI Taxonomy" id="252740"/>
    <lineage>
        <taxon>Eukaryota</taxon>
        <taxon>Fungi</taxon>
        <taxon>Dikarya</taxon>
        <taxon>Ascomycota</taxon>
        <taxon>Pezizomycotina</taxon>
        <taxon>Sordariomycetes</taxon>
        <taxon>Sordariomycetidae</taxon>
        <taxon>Diaporthales</taxon>
        <taxon>Cytosporaceae</taxon>
        <taxon>Cytospora</taxon>
    </lineage>
</organism>
<gene>
    <name evidence="1" type="ORF">VSDG_10105</name>
</gene>
<dbReference type="Proteomes" id="UP000284375">
    <property type="component" value="Unassembled WGS sequence"/>
</dbReference>